<gene>
    <name evidence="2" type="primary">Cnig_chr_X.g25273</name>
    <name evidence="2" type="ORF">B9Z55_025273</name>
</gene>
<organism evidence="2 3">
    <name type="scientific">Caenorhabditis nigoni</name>
    <dbReference type="NCBI Taxonomy" id="1611254"/>
    <lineage>
        <taxon>Eukaryota</taxon>
        <taxon>Metazoa</taxon>
        <taxon>Ecdysozoa</taxon>
        <taxon>Nematoda</taxon>
        <taxon>Chromadorea</taxon>
        <taxon>Rhabditida</taxon>
        <taxon>Rhabditina</taxon>
        <taxon>Rhabditomorpha</taxon>
        <taxon>Rhabditoidea</taxon>
        <taxon>Rhabditidae</taxon>
        <taxon>Peloderinae</taxon>
        <taxon>Caenorhabditis</taxon>
    </lineage>
</organism>
<name>A0A2G5SYH9_9PELO</name>
<proteinExistence type="predicted"/>
<protein>
    <submittedName>
        <fullName evidence="2">Uncharacterized protein</fullName>
    </submittedName>
</protein>
<feature type="signal peptide" evidence="1">
    <location>
        <begin position="1"/>
        <end position="19"/>
    </location>
</feature>
<evidence type="ECO:0000256" key="1">
    <source>
        <dbReference type="SAM" id="SignalP"/>
    </source>
</evidence>
<sequence>MSLTLFLIVTSLFESIVELGKHSRRCPIKIFAFEPYFRMNSKTEKPLPKHMVFCRQYFEMMLYPKIHIDDGSHVPETSKKSWKAKHAVSFKKRCQR</sequence>
<reference evidence="3" key="1">
    <citation type="submission" date="2017-10" db="EMBL/GenBank/DDBJ databases">
        <title>Rapid genome shrinkage in a self-fertile nematode reveals novel sperm competition proteins.</title>
        <authorList>
            <person name="Yin D."/>
            <person name="Schwarz E.M."/>
            <person name="Thomas C.G."/>
            <person name="Felde R.L."/>
            <person name="Korf I.F."/>
            <person name="Cutter A.D."/>
            <person name="Schartner C.M."/>
            <person name="Ralston E.J."/>
            <person name="Meyer B.J."/>
            <person name="Haag E.S."/>
        </authorList>
    </citation>
    <scope>NUCLEOTIDE SEQUENCE [LARGE SCALE GENOMIC DNA]</scope>
    <source>
        <strain evidence="3">JU1422</strain>
    </source>
</reference>
<dbReference type="Proteomes" id="UP000230233">
    <property type="component" value="Chromosome X"/>
</dbReference>
<keyword evidence="1" id="KW-0732">Signal</keyword>
<keyword evidence="3" id="KW-1185">Reference proteome</keyword>
<feature type="chain" id="PRO_5013882347" evidence="1">
    <location>
        <begin position="20"/>
        <end position="96"/>
    </location>
</feature>
<evidence type="ECO:0000313" key="2">
    <source>
        <dbReference type="EMBL" id="PIC19896.1"/>
    </source>
</evidence>
<evidence type="ECO:0000313" key="3">
    <source>
        <dbReference type="Proteomes" id="UP000230233"/>
    </source>
</evidence>
<dbReference type="AlphaFoldDB" id="A0A2G5SYH9"/>
<accession>A0A2G5SYH9</accession>
<comment type="caution">
    <text evidence="2">The sequence shown here is derived from an EMBL/GenBank/DDBJ whole genome shotgun (WGS) entry which is preliminary data.</text>
</comment>
<dbReference type="EMBL" id="PDUG01000006">
    <property type="protein sequence ID" value="PIC19896.1"/>
    <property type="molecule type" value="Genomic_DNA"/>
</dbReference>